<organism evidence="2 3">
    <name type="scientific">Plasmodium coatneyi</name>
    <dbReference type="NCBI Taxonomy" id="208452"/>
    <lineage>
        <taxon>Eukaryota</taxon>
        <taxon>Sar</taxon>
        <taxon>Alveolata</taxon>
        <taxon>Apicomplexa</taxon>
        <taxon>Aconoidasida</taxon>
        <taxon>Haemosporida</taxon>
        <taxon>Plasmodiidae</taxon>
        <taxon>Plasmodium</taxon>
    </lineage>
</organism>
<sequence length="268" mass="30460">MEGEVTHKRKRPYQNELSEKSSLNKKIVFFHMVYLTLLFMACFVGGVLLGFWTTSYTPEISIIEDDANTFQFRYKNNKIIIGGKINIKISVTNNTTLSYSLSAESVKYFYYPVGANHSCLLYNGGLGESAANQTPLSRKSEISVPWNKDEKTFPTKLSIKVKYSILTPSVVIHTVPLHLGYELTNGHKAEVQPLYNDCKRFNRLYFSVRLDNLYISNEFRKVHNEKRYELIFSCKCSIGANVDAFFNSSPLYKTAILGNLANDPSLLG</sequence>
<dbReference type="VEuPathDB" id="PlasmoDB:PCOAH_00023040"/>
<gene>
    <name evidence="2" type="ORF">PCOAH_00023040</name>
</gene>
<dbReference type="RefSeq" id="XP_019914594.1">
    <property type="nucleotide sequence ID" value="XM_020059111.1"/>
</dbReference>
<evidence type="ECO:0000313" key="3">
    <source>
        <dbReference type="Proteomes" id="UP000092716"/>
    </source>
</evidence>
<evidence type="ECO:0000313" key="2">
    <source>
        <dbReference type="EMBL" id="ANQ07899.1"/>
    </source>
</evidence>
<dbReference type="GeneID" id="30909030"/>
<reference evidence="3" key="1">
    <citation type="submission" date="2016-06" db="EMBL/GenBank/DDBJ databases">
        <title>First high quality genome sequence of Plasmodium coatneyi using continuous long reads from single molecule, real-time sequencing.</title>
        <authorList>
            <person name="Chien J.-T."/>
            <person name="Pakala S.B."/>
            <person name="Geraldo J.A."/>
            <person name="Lapp S.A."/>
            <person name="Barnwell J.W."/>
            <person name="Kissinger J.C."/>
            <person name="Galinski M.R."/>
            <person name="Humphrey J.C."/>
        </authorList>
    </citation>
    <scope>NUCLEOTIDE SEQUENCE [LARGE SCALE GENOMIC DNA]</scope>
    <source>
        <strain evidence="3">Hackeri</strain>
    </source>
</reference>
<evidence type="ECO:0000256" key="1">
    <source>
        <dbReference type="SAM" id="Phobius"/>
    </source>
</evidence>
<dbReference type="Proteomes" id="UP000092716">
    <property type="component" value="Chromosome 8"/>
</dbReference>
<proteinExistence type="predicted"/>
<name>A0A1B1DZ60_9APIC</name>
<keyword evidence="1" id="KW-1133">Transmembrane helix</keyword>
<keyword evidence="1" id="KW-0472">Membrane</keyword>
<dbReference type="OrthoDB" id="371576at2759"/>
<dbReference type="EMBL" id="CP016246">
    <property type="protein sequence ID" value="ANQ07899.1"/>
    <property type="molecule type" value="Genomic_DNA"/>
</dbReference>
<dbReference type="KEGG" id="pcot:PCOAH_00023040"/>
<dbReference type="AlphaFoldDB" id="A0A1B1DZ60"/>
<keyword evidence="3" id="KW-1185">Reference proteome</keyword>
<protein>
    <submittedName>
        <fullName evidence="2">Uncharacterized protein</fullName>
    </submittedName>
</protein>
<feature type="transmembrane region" description="Helical" evidence="1">
    <location>
        <begin position="27"/>
        <end position="52"/>
    </location>
</feature>
<keyword evidence="1" id="KW-0812">Transmembrane</keyword>
<accession>A0A1B1DZ60</accession>